<organism evidence="2">
    <name type="scientific">Rhizobium leguminosarum</name>
    <dbReference type="NCBI Taxonomy" id="384"/>
    <lineage>
        <taxon>Bacteria</taxon>
        <taxon>Pseudomonadati</taxon>
        <taxon>Pseudomonadota</taxon>
        <taxon>Alphaproteobacteria</taxon>
        <taxon>Hyphomicrobiales</taxon>
        <taxon>Rhizobiaceae</taxon>
        <taxon>Rhizobium/Agrobacterium group</taxon>
        <taxon>Rhizobium</taxon>
    </lineage>
</organism>
<dbReference type="EMBL" id="LWBS01000022">
    <property type="protein sequence ID" value="OAP96861.1"/>
    <property type="molecule type" value="Genomic_DNA"/>
</dbReference>
<feature type="transmembrane region" description="Helical" evidence="1">
    <location>
        <begin position="12"/>
        <end position="33"/>
    </location>
</feature>
<protein>
    <submittedName>
        <fullName evidence="2">Uncharacterized protein</fullName>
    </submittedName>
</protein>
<keyword evidence="1" id="KW-0472">Membrane</keyword>
<evidence type="ECO:0000313" key="2">
    <source>
        <dbReference type="EMBL" id="OAP96861.1"/>
    </source>
</evidence>
<comment type="caution">
    <text evidence="2">The sequence shown here is derived from an EMBL/GenBank/DDBJ whole genome shotgun (WGS) entry which is preliminary data.</text>
</comment>
<dbReference type="AlphaFoldDB" id="A0A179C0A0"/>
<dbReference type="Pfam" id="PF25612">
    <property type="entry name" value="DUF7940"/>
    <property type="match status" value="1"/>
</dbReference>
<proteinExistence type="predicted"/>
<name>A0A179C0A0_RHILE</name>
<accession>A0A179C0A0</accession>
<keyword evidence="1" id="KW-1133">Transmembrane helix</keyword>
<sequence>MRLVKNKRRVLTWSLSMWCVYLAGLFELVPYIVPYLDDWIPRWLSILFLVASPVARLIHQPDLKENDNGR</sequence>
<evidence type="ECO:0000256" key="1">
    <source>
        <dbReference type="SAM" id="Phobius"/>
    </source>
</evidence>
<dbReference type="InterPro" id="IPR057700">
    <property type="entry name" value="DUF7940"/>
</dbReference>
<keyword evidence="1" id="KW-0812">Transmembrane</keyword>
<feature type="transmembrane region" description="Helical" evidence="1">
    <location>
        <begin position="39"/>
        <end position="58"/>
    </location>
</feature>
<gene>
    <name evidence="2" type="ORF">A4U53_11785</name>
</gene>
<reference evidence="2" key="1">
    <citation type="submission" date="2016-04" db="EMBL/GenBank/DDBJ databases">
        <title>Fast-growing isolate from the root nodules of Vavilovia formosa.</title>
        <authorList>
            <person name="Kimeklis A."/>
            <person name="Safronova V."/>
            <person name="Belimov A."/>
            <person name="Andronov E."/>
        </authorList>
    </citation>
    <scope>NUCLEOTIDE SEQUENCE [LARGE SCALE GENOMIC DNA]</scope>
    <source>
        <strain evidence="2">Vaf-46</strain>
    </source>
</reference>